<evidence type="ECO:0000256" key="1">
    <source>
        <dbReference type="SAM" id="Phobius"/>
    </source>
</evidence>
<dbReference type="Pfam" id="PF07332">
    <property type="entry name" value="Phage_holin_3_6"/>
    <property type="match status" value="1"/>
</dbReference>
<sequence>MSTGLLNSLRRLGATALDLVQVRVELLSTEIEREKLRLINTLIWIGAAVVLAGTGLAMLAMLVAVYFWDSYRLTALCVLTLVYLAGAVAAAIVARRRWQAPGGAFALTVEELRRDQQALSAATASLRAAAAAGDSAPQPPQP</sequence>
<dbReference type="RefSeq" id="WP_130430695.1">
    <property type="nucleotide sequence ID" value="NZ_SHKP01000004.1"/>
</dbReference>
<name>A0A4Q7W1R4_9BURK</name>
<dbReference type="EMBL" id="SHKP01000004">
    <property type="protein sequence ID" value="RZU02983.1"/>
    <property type="molecule type" value="Genomic_DNA"/>
</dbReference>
<keyword evidence="1" id="KW-0812">Transmembrane</keyword>
<organism evidence="2 3">
    <name type="scientific">Rivibacter subsaxonicus</name>
    <dbReference type="NCBI Taxonomy" id="457575"/>
    <lineage>
        <taxon>Bacteria</taxon>
        <taxon>Pseudomonadati</taxon>
        <taxon>Pseudomonadota</taxon>
        <taxon>Betaproteobacteria</taxon>
        <taxon>Burkholderiales</taxon>
        <taxon>Rivibacter</taxon>
    </lineage>
</organism>
<accession>A0A4Q7W1R4</accession>
<reference evidence="2 3" key="1">
    <citation type="submission" date="2019-02" db="EMBL/GenBank/DDBJ databases">
        <title>Genomic Encyclopedia of Type Strains, Phase IV (KMG-IV): sequencing the most valuable type-strain genomes for metagenomic binning, comparative biology and taxonomic classification.</title>
        <authorList>
            <person name="Goeker M."/>
        </authorList>
    </citation>
    <scope>NUCLEOTIDE SEQUENCE [LARGE SCALE GENOMIC DNA]</scope>
    <source>
        <strain evidence="2 3">DSM 19570</strain>
    </source>
</reference>
<dbReference type="InterPro" id="IPR009937">
    <property type="entry name" value="Phage_holin_3_6"/>
</dbReference>
<protein>
    <submittedName>
        <fullName evidence="2">Putative membrane protein YqjE</fullName>
    </submittedName>
</protein>
<gene>
    <name evidence="2" type="ORF">EV670_1014</name>
</gene>
<keyword evidence="1" id="KW-1133">Transmembrane helix</keyword>
<proteinExistence type="predicted"/>
<feature type="transmembrane region" description="Helical" evidence="1">
    <location>
        <begin position="42"/>
        <end position="67"/>
    </location>
</feature>
<keyword evidence="3" id="KW-1185">Reference proteome</keyword>
<evidence type="ECO:0000313" key="2">
    <source>
        <dbReference type="EMBL" id="RZU02983.1"/>
    </source>
</evidence>
<keyword evidence="1" id="KW-0472">Membrane</keyword>
<comment type="caution">
    <text evidence="2">The sequence shown here is derived from an EMBL/GenBank/DDBJ whole genome shotgun (WGS) entry which is preliminary data.</text>
</comment>
<dbReference type="Proteomes" id="UP000293671">
    <property type="component" value="Unassembled WGS sequence"/>
</dbReference>
<feature type="transmembrane region" description="Helical" evidence="1">
    <location>
        <begin position="73"/>
        <end position="94"/>
    </location>
</feature>
<dbReference type="AlphaFoldDB" id="A0A4Q7W1R4"/>
<evidence type="ECO:0000313" key="3">
    <source>
        <dbReference type="Proteomes" id="UP000293671"/>
    </source>
</evidence>